<keyword evidence="4" id="KW-0472">Membrane</keyword>
<accession>J4IC32</accession>
<sequence length="500" mass="54280">MRHAALSFIPSVLLSSAFAINIPFRKVHTRSSTRGLHSINVTRLSESGNVSVFENIDNIRYVGDIALAGDTFEVILDTGSNDFWIYESEPLSQYYNTSIKAADTYGPSNEQSKTAGYVILADVVFGGFNIQNQSLIKELSVSSGILNPGVSGVVGLGPPTGYSSIIRSLTHANSTINGTGPMENIFLHNPDMEPQFTILMSRNDDTNVTAGGSFTIGEPISEYAAVTQQPVLPLLTNATHNIGLDYWTIHVDAITINGKRYDTSPSGTQNISAFLDTGTPTALVDPMFVDAIYGSSLQTTEDGTLSFIPCDTYYNVSIELGGVEYPLNPLDMIWPWDIDENGNAICVGALQRNTYLGMPKGTWILGDTFLRNVYSLFNMNLWNKSGGISVPFVQLLSLTNATEAHIQFTSQNAARMAAFQTSEREVSGFTPVKAGPNIVEVIIIMSSIGVLLLIAAIVWAVKVIRRRRALRLGKYAAVGTPGDIPQYEPPSYRQYGGSES</sequence>
<dbReference type="AlphaFoldDB" id="J4IC32"/>
<evidence type="ECO:0000256" key="2">
    <source>
        <dbReference type="ARBA" id="ARBA00022750"/>
    </source>
</evidence>
<proteinExistence type="inferred from homology"/>
<dbReference type="PROSITE" id="PS51767">
    <property type="entry name" value="PEPTIDASE_A1"/>
    <property type="match status" value="1"/>
</dbReference>
<evidence type="ECO:0000256" key="1">
    <source>
        <dbReference type="ARBA" id="ARBA00007447"/>
    </source>
</evidence>
<keyword evidence="4" id="KW-1133">Transmembrane helix</keyword>
<feature type="chain" id="PRO_5003778473" description="Peptidase A1 domain-containing protein" evidence="5">
    <location>
        <begin position="20"/>
        <end position="500"/>
    </location>
</feature>
<evidence type="ECO:0000313" key="7">
    <source>
        <dbReference type="EMBL" id="CCM05706.1"/>
    </source>
</evidence>
<organism evidence="7 8">
    <name type="scientific">Fibroporia radiculosa</name>
    <dbReference type="NCBI Taxonomy" id="599839"/>
    <lineage>
        <taxon>Eukaryota</taxon>
        <taxon>Fungi</taxon>
        <taxon>Dikarya</taxon>
        <taxon>Basidiomycota</taxon>
        <taxon>Agaricomycotina</taxon>
        <taxon>Agaricomycetes</taxon>
        <taxon>Polyporales</taxon>
        <taxon>Fibroporiaceae</taxon>
        <taxon>Fibroporia</taxon>
    </lineage>
</organism>
<dbReference type="InParanoid" id="J4IC32"/>
<dbReference type="GO" id="GO:0004190">
    <property type="term" value="F:aspartic-type endopeptidase activity"/>
    <property type="evidence" value="ECO:0007669"/>
    <property type="project" value="UniProtKB-KW"/>
</dbReference>
<reference evidence="7 8" key="1">
    <citation type="journal article" date="2012" name="Appl. Environ. Microbiol.">
        <title>Short-read sequencing for genomic analysis of the brown rot fungus Fibroporia radiculosa.</title>
        <authorList>
            <person name="Tang J.D."/>
            <person name="Perkins A.D."/>
            <person name="Sonstegard T.S."/>
            <person name="Schroeder S.G."/>
            <person name="Burgess S.C."/>
            <person name="Diehl S.V."/>
        </authorList>
    </citation>
    <scope>NUCLEOTIDE SEQUENCE [LARGE SCALE GENOMIC DNA]</scope>
    <source>
        <strain evidence="7 8">TFFH 294</strain>
    </source>
</reference>
<keyword evidence="8" id="KW-1185">Reference proteome</keyword>
<dbReference type="InterPro" id="IPR033121">
    <property type="entry name" value="PEPTIDASE_A1"/>
</dbReference>
<gene>
    <name evidence="7" type="ORF">FIBRA_07938</name>
</gene>
<dbReference type="InterPro" id="IPR034164">
    <property type="entry name" value="Pepsin-like_dom"/>
</dbReference>
<dbReference type="GO" id="GO:0006508">
    <property type="term" value="P:proteolysis"/>
    <property type="evidence" value="ECO:0007669"/>
    <property type="project" value="UniProtKB-KW"/>
</dbReference>
<dbReference type="Pfam" id="PF00026">
    <property type="entry name" value="Asp"/>
    <property type="match status" value="1"/>
</dbReference>
<name>J4IC32_9APHY</name>
<keyword evidence="3" id="KW-0645">Protease</keyword>
<dbReference type="InterPro" id="IPR001461">
    <property type="entry name" value="Aspartic_peptidase_A1"/>
</dbReference>
<dbReference type="PRINTS" id="PR00792">
    <property type="entry name" value="PEPSIN"/>
</dbReference>
<evidence type="ECO:0000256" key="4">
    <source>
        <dbReference type="SAM" id="Phobius"/>
    </source>
</evidence>
<protein>
    <recommendedName>
        <fullName evidence="6">Peptidase A1 domain-containing protein</fullName>
    </recommendedName>
</protein>
<feature type="transmembrane region" description="Helical" evidence="4">
    <location>
        <begin position="441"/>
        <end position="461"/>
    </location>
</feature>
<feature type="domain" description="Peptidase A1" evidence="6">
    <location>
        <begin position="61"/>
        <end position="389"/>
    </location>
</feature>
<keyword evidence="3" id="KW-0378">Hydrolase</keyword>
<feature type="signal peptide" evidence="5">
    <location>
        <begin position="1"/>
        <end position="19"/>
    </location>
</feature>
<dbReference type="OrthoDB" id="771136at2759"/>
<dbReference type="InterPro" id="IPR001969">
    <property type="entry name" value="Aspartic_peptidase_AS"/>
</dbReference>
<dbReference type="Gene3D" id="2.40.70.10">
    <property type="entry name" value="Acid Proteases"/>
    <property type="match status" value="2"/>
</dbReference>
<evidence type="ECO:0000313" key="8">
    <source>
        <dbReference type="Proteomes" id="UP000006352"/>
    </source>
</evidence>
<keyword evidence="2 3" id="KW-0064">Aspartyl protease</keyword>
<keyword evidence="4" id="KW-0812">Transmembrane</keyword>
<dbReference type="SUPFAM" id="SSF50630">
    <property type="entry name" value="Acid proteases"/>
    <property type="match status" value="1"/>
</dbReference>
<evidence type="ECO:0000259" key="6">
    <source>
        <dbReference type="PROSITE" id="PS51767"/>
    </source>
</evidence>
<keyword evidence="5" id="KW-0732">Signal</keyword>
<evidence type="ECO:0000256" key="5">
    <source>
        <dbReference type="SAM" id="SignalP"/>
    </source>
</evidence>
<dbReference type="RefSeq" id="XP_012184989.1">
    <property type="nucleotide sequence ID" value="XM_012329599.1"/>
</dbReference>
<evidence type="ECO:0000256" key="3">
    <source>
        <dbReference type="RuleBase" id="RU000454"/>
    </source>
</evidence>
<dbReference type="STRING" id="599839.J4IC32"/>
<dbReference type="EMBL" id="HE797202">
    <property type="protein sequence ID" value="CCM05706.1"/>
    <property type="molecule type" value="Genomic_DNA"/>
</dbReference>
<dbReference type="GeneID" id="24100617"/>
<dbReference type="PANTHER" id="PTHR47966:SF51">
    <property type="entry name" value="BETA-SITE APP-CLEAVING ENZYME, ISOFORM A-RELATED"/>
    <property type="match status" value="1"/>
</dbReference>
<dbReference type="HOGENOM" id="CLU_013253_8_2_1"/>
<dbReference type="Proteomes" id="UP000006352">
    <property type="component" value="Unassembled WGS sequence"/>
</dbReference>
<dbReference type="InterPro" id="IPR021109">
    <property type="entry name" value="Peptidase_aspartic_dom_sf"/>
</dbReference>
<comment type="similarity">
    <text evidence="1 3">Belongs to the peptidase A1 family.</text>
</comment>
<dbReference type="CDD" id="cd05471">
    <property type="entry name" value="pepsin_like"/>
    <property type="match status" value="1"/>
</dbReference>
<dbReference type="PROSITE" id="PS00141">
    <property type="entry name" value="ASP_PROTEASE"/>
    <property type="match status" value="1"/>
</dbReference>
<dbReference type="PANTHER" id="PTHR47966">
    <property type="entry name" value="BETA-SITE APP-CLEAVING ENZYME, ISOFORM A-RELATED"/>
    <property type="match status" value="1"/>
</dbReference>